<feature type="domain" description="Response regulatory" evidence="3">
    <location>
        <begin position="5"/>
        <end position="118"/>
    </location>
</feature>
<dbReference type="Proteomes" id="UP000584867">
    <property type="component" value="Unassembled WGS sequence"/>
</dbReference>
<evidence type="ECO:0000313" key="5">
    <source>
        <dbReference type="Proteomes" id="UP000584867"/>
    </source>
</evidence>
<name>A0A7W8E912_9BACT</name>
<organism evidence="4 5">
    <name type="scientific">Granulicella mallensis</name>
    <dbReference type="NCBI Taxonomy" id="940614"/>
    <lineage>
        <taxon>Bacteria</taxon>
        <taxon>Pseudomonadati</taxon>
        <taxon>Acidobacteriota</taxon>
        <taxon>Terriglobia</taxon>
        <taxon>Terriglobales</taxon>
        <taxon>Acidobacteriaceae</taxon>
        <taxon>Granulicella</taxon>
    </lineage>
</organism>
<evidence type="ECO:0000313" key="4">
    <source>
        <dbReference type="EMBL" id="MBB5064008.1"/>
    </source>
</evidence>
<keyword evidence="4" id="KW-0238">DNA-binding</keyword>
<dbReference type="GO" id="GO:0000160">
    <property type="term" value="P:phosphorelay signal transduction system"/>
    <property type="evidence" value="ECO:0007669"/>
    <property type="project" value="InterPro"/>
</dbReference>
<dbReference type="InterPro" id="IPR001789">
    <property type="entry name" value="Sig_transdc_resp-reg_receiver"/>
</dbReference>
<dbReference type="Gene3D" id="3.40.50.2300">
    <property type="match status" value="1"/>
</dbReference>
<dbReference type="GO" id="GO:0003677">
    <property type="term" value="F:DNA binding"/>
    <property type="evidence" value="ECO:0007669"/>
    <property type="project" value="UniProtKB-KW"/>
</dbReference>
<dbReference type="CDD" id="cd00156">
    <property type="entry name" value="REC"/>
    <property type="match status" value="1"/>
</dbReference>
<sequence>MAKRRVLLVDDEVSILLTVKAVLEISGFDVDTAASAREGKSKLKLNEYHMVITDMRMEHDASGREVILAARSAPYQPAVALLTALPFSEEDWQEMGADKMLVKPMQTGALIGQLERLMENHTAKLANSPKPVAAVKPKAAKKAAPAKKAVAKKAAPAKKAVAKKAVKKSAAKRLPSKTLPVRKVAVKKKAAVKKTVVAKKKAVAKKTVAKKAKR</sequence>
<dbReference type="SUPFAM" id="SSF52172">
    <property type="entry name" value="CheY-like"/>
    <property type="match status" value="1"/>
</dbReference>
<proteinExistence type="predicted"/>
<evidence type="ECO:0000256" key="2">
    <source>
        <dbReference type="PROSITE-ProRule" id="PRU00169"/>
    </source>
</evidence>
<dbReference type="InterPro" id="IPR050595">
    <property type="entry name" value="Bact_response_regulator"/>
</dbReference>
<dbReference type="AlphaFoldDB" id="A0A7W8E912"/>
<protein>
    <submittedName>
        <fullName evidence="4">DNA-binding response OmpR family regulator</fullName>
    </submittedName>
</protein>
<dbReference type="InterPro" id="IPR011006">
    <property type="entry name" value="CheY-like_superfamily"/>
</dbReference>
<reference evidence="4 5" key="1">
    <citation type="submission" date="2020-08" db="EMBL/GenBank/DDBJ databases">
        <title>Genomic Encyclopedia of Type Strains, Phase IV (KMG-V): Genome sequencing to study the core and pangenomes of soil and plant-associated prokaryotes.</title>
        <authorList>
            <person name="Whitman W."/>
        </authorList>
    </citation>
    <scope>NUCLEOTIDE SEQUENCE [LARGE SCALE GENOMIC DNA]</scope>
    <source>
        <strain evidence="4 5">X5P3</strain>
    </source>
</reference>
<dbReference type="PANTHER" id="PTHR44591">
    <property type="entry name" value="STRESS RESPONSE REGULATOR PROTEIN 1"/>
    <property type="match status" value="1"/>
</dbReference>
<comment type="caution">
    <text evidence="4">The sequence shown here is derived from an EMBL/GenBank/DDBJ whole genome shotgun (WGS) entry which is preliminary data.</text>
</comment>
<evidence type="ECO:0000256" key="1">
    <source>
        <dbReference type="ARBA" id="ARBA00022553"/>
    </source>
</evidence>
<dbReference type="SMART" id="SM00448">
    <property type="entry name" value="REC"/>
    <property type="match status" value="1"/>
</dbReference>
<dbReference type="EMBL" id="JACHIO010000008">
    <property type="protein sequence ID" value="MBB5064008.1"/>
    <property type="molecule type" value="Genomic_DNA"/>
</dbReference>
<dbReference type="Pfam" id="PF00072">
    <property type="entry name" value="Response_reg"/>
    <property type="match status" value="1"/>
</dbReference>
<evidence type="ECO:0000259" key="3">
    <source>
        <dbReference type="PROSITE" id="PS50110"/>
    </source>
</evidence>
<dbReference type="PROSITE" id="PS50110">
    <property type="entry name" value="RESPONSE_REGULATORY"/>
    <property type="match status" value="1"/>
</dbReference>
<dbReference type="RefSeq" id="WP_184255578.1">
    <property type="nucleotide sequence ID" value="NZ_JACHIO010000008.1"/>
</dbReference>
<feature type="modified residue" description="4-aspartylphosphate" evidence="2">
    <location>
        <position position="54"/>
    </location>
</feature>
<accession>A0A7W8E912</accession>
<gene>
    <name evidence="4" type="ORF">HDF15_002356</name>
</gene>
<dbReference type="PANTHER" id="PTHR44591:SF25">
    <property type="entry name" value="CHEMOTAXIS TWO-COMPONENT RESPONSE REGULATOR"/>
    <property type="match status" value="1"/>
</dbReference>
<keyword evidence="1 2" id="KW-0597">Phosphoprotein</keyword>